<dbReference type="Proteomes" id="UP000536509">
    <property type="component" value="Unassembled WGS sequence"/>
</dbReference>
<evidence type="ECO:0000313" key="3">
    <source>
        <dbReference type="Proteomes" id="UP000536509"/>
    </source>
</evidence>
<dbReference type="InterPro" id="IPR014509">
    <property type="entry name" value="YjdF-like"/>
</dbReference>
<keyword evidence="1" id="KW-1133">Transmembrane helix</keyword>
<dbReference type="InterPro" id="IPR058534">
    <property type="entry name" value="YjdF"/>
</dbReference>
<gene>
    <name evidence="2" type="ORF">HKT18_04765</name>
</gene>
<feature type="transmembrane region" description="Helical" evidence="1">
    <location>
        <begin position="72"/>
        <end position="90"/>
    </location>
</feature>
<keyword evidence="3" id="KW-1185">Reference proteome</keyword>
<dbReference type="Pfam" id="PF09997">
    <property type="entry name" value="DUF2238"/>
    <property type="match status" value="1"/>
</dbReference>
<evidence type="ECO:0000313" key="2">
    <source>
        <dbReference type="EMBL" id="NNT71525.1"/>
    </source>
</evidence>
<feature type="transmembrane region" description="Helical" evidence="1">
    <location>
        <begin position="110"/>
        <end position="127"/>
    </location>
</feature>
<keyword evidence="1" id="KW-0472">Membrane</keyword>
<organism evidence="2 3">
    <name type="scientific">Flavobacterium rivulicola</name>
    <dbReference type="NCBI Taxonomy" id="2732161"/>
    <lineage>
        <taxon>Bacteria</taxon>
        <taxon>Pseudomonadati</taxon>
        <taxon>Bacteroidota</taxon>
        <taxon>Flavobacteriia</taxon>
        <taxon>Flavobacteriales</taxon>
        <taxon>Flavobacteriaceae</taxon>
        <taxon>Flavobacterium</taxon>
    </lineage>
</organism>
<feature type="transmembrane region" description="Helical" evidence="1">
    <location>
        <begin position="44"/>
        <end position="60"/>
    </location>
</feature>
<comment type="caution">
    <text evidence="2">The sequence shown here is derived from an EMBL/GenBank/DDBJ whole genome shotgun (WGS) entry which is preliminary data.</text>
</comment>
<proteinExistence type="predicted"/>
<protein>
    <submittedName>
        <fullName evidence="2">DUF2238 domain-containing protein</fullName>
    </submittedName>
</protein>
<dbReference type="PIRSF" id="PIRSF020606">
    <property type="entry name" value="UCP020606"/>
    <property type="match status" value="1"/>
</dbReference>
<evidence type="ECO:0000256" key="1">
    <source>
        <dbReference type="SAM" id="Phobius"/>
    </source>
</evidence>
<dbReference type="AlphaFoldDB" id="A0A7Y3R7U6"/>
<feature type="transmembrane region" description="Helical" evidence="1">
    <location>
        <begin position="20"/>
        <end position="38"/>
    </location>
</feature>
<dbReference type="EMBL" id="JABEVX010000002">
    <property type="protein sequence ID" value="NNT71525.1"/>
    <property type="molecule type" value="Genomic_DNA"/>
</dbReference>
<feature type="transmembrane region" description="Helical" evidence="1">
    <location>
        <begin position="139"/>
        <end position="159"/>
    </location>
</feature>
<dbReference type="RefSeq" id="WP_171221736.1">
    <property type="nucleotide sequence ID" value="NZ_CP121446.1"/>
</dbReference>
<sequence>MPFTIAISPTRTPFNKNPWLWVFLSVFTIIWISTLIGTNDMNNWLLENTLTVLFFVFLLVTYKKYQFSDLSYLLICVYLCLHVYGAKYTYAENPFGYWLKDYMGWERNHYDRIVHFSFGFLLAYPMRELFLKWVKYPNMVAWVLPIEITLSISGFYELIEWAVADLFFPAQGVAYLGTQGDIWDAQKDIFLAFLGAIIATTIVSLVKKAFKIHEKENA</sequence>
<name>A0A7Y3R7U6_9FLAO</name>
<reference evidence="2 3" key="1">
    <citation type="submission" date="2020-05" db="EMBL/GenBank/DDBJ databases">
        <title>Draft genome of Flavobacterium sp. IMCC34852.</title>
        <authorList>
            <person name="Song J."/>
            <person name="Cho J.-C."/>
        </authorList>
    </citation>
    <scope>NUCLEOTIDE SEQUENCE [LARGE SCALE GENOMIC DNA]</scope>
    <source>
        <strain evidence="2 3">IMCC34852</strain>
    </source>
</reference>
<keyword evidence="1" id="KW-0812">Transmembrane</keyword>
<feature type="transmembrane region" description="Helical" evidence="1">
    <location>
        <begin position="189"/>
        <end position="206"/>
    </location>
</feature>
<accession>A0A7Y3R7U6</accession>